<name>A0A3M7T6S0_BRAPC</name>
<dbReference type="OrthoDB" id="10563936at2759"/>
<protein>
    <submittedName>
        <fullName evidence="1">Uncharacterized protein</fullName>
    </submittedName>
</protein>
<comment type="caution">
    <text evidence="1">The sequence shown here is derived from an EMBL/GenBank/DDBJ whole genome shotgun (WGS) entry which is preliminary data.</text>
</comment>
<evidence type="ECO:0000313" key="1">
    <source>
        <dbReference type="EMBL" id="RNA43661.1"/>
    </source>
</evidence>
<reference evidence="1 2" key="1">
    <citation type="journal article" date="2018" name="Sci. Rep.">
        <title>Genomic signatures of local adaptation to the degree of environmental predictability in rotifers.</title>
        <authorList>
            <person name="Franch-Gras L."/>
            <person name="Hahn C."/>
            <person name="Garcia-Roger E.M."/>
            <person name="Carmona M.J."/>
            <person name="Serra M."/>
            <person name="Gomez A."/>
        </authorList>
    </citation>
    <scope>NUCLEOTIDE SEQUENCE [LARGE SCALE GENOMIC DNA]</scope>
    <source>
        <strain evidence="1">HYR1</strain>
    </source>
</reference>
<sequence>MTFFIENITSILCIFLISTQQINDLHFEYFKFENSKIIIEKDSAKNESNHGERATESVMSSTNSRFNHSAYSTTLISCGHFANWKAPNNSYSVLSPETYKKLLSTRSSITNTLNQIKLGLKKKNIINIVQEKKLGKNGNSYHYQKSVKKLDIADNIYVSFEQKPELSPLYFNPNKSNCDYLELTLYDSATNFMVRRTVNHEFIDSIKRDFYYRKSNICSVSDTHPILEHLKMTKPKNSPLKKKIYQRLLKKQHDFRFHFRYNLDKMKEINILLKTYLKLASAQEDFVLSYAILQKRSTGELFMHLKTNSGVVYLNILEIFPNNPDNFIFKFKQSSSLTFRIKSLELWNILRYEIYVPQRNCSEFLDVQSCQNEEEALIELLERRDSVRKYNKVFTNLFSNNEEIDDLYKCVFLEYFGKIFTCNGKVISAAEYGLLKNRDLYFQGLVLMIKIDSVN</sequence>
<proteinExistence type="predicted"/>
<dbReference type="AlphaFoldDB" id="A0A3M7T6S0"/>
<organism evidence="1 2">
    <name type="scientific">Brachionus plicatilis</name>
    <name type="common">Marine rotifer</name>
    <name type="synonym">Brachionus muelleri</name>
    <dbReference type="NCBI Taxonomy" id="10195"/>
    <lineage>
        <taxon>Eukaryota</taxon>
        <taxon>Metazoa</taxon>
        <taxon>Spiralia</taxon>
        <taxon>Gnathifera</taxon>
        <taxon>Rotifera</taxon>
        <taxon>Eurotatoria</taxon>
        <taxon>Monogononta</taxon>
        <taxon>Pseudotrocha</taxon>
        <taxon>Ploima</taxon>
        <taxon>Brachionidae</taxon>
        <taxon>Brachionus</taxon>
    </lineage>
</organism>
<dbReference type="EMBL" id="REGN01000196">
    <property type="protein sequence ID" value="RNA43661.1"/>
    <property type="molecule type" value="Genomic_DNA"/>
</dbReference>
<dbReference type="Proteomes" id="UP000276133">
    <property type="component" value="Unassembled WGS sequence"/>
</dbReference>
<evidence type="ECO:0000313" key="2">
    <source>
        <dbReference type="Proteomes" id="UP000276133"/>
    </source>
</evidence>
<keyword evidence="2" id="KW-1185">Reference proteome</keyword>
<accession>A0A3M7T6S0</accession>
<gene>
    <name evidence="1" type="ORF">BpHYR1_031946</name>
</gene>